<dbReference type="GO" id="GO:0103011">
    <property type="term" value="F:mannosylfructose-phosphate synthase activity"/>
    <property type="evidence" value="ECO:0007669"/>
    <property type="project" value="UniProtKB-EC"/>
</dbReference>
<proteinExistence type="predicted"/>
<dbReference type="CDD" id="cd03809">
    <property type="entry name" value="GT4_MtfB-like"/>
    <property type="match status" value="1"/>
</dbReference>
<keyword evidence="4" id="KW-0328">Glycosyltransferase</keyword>
<keyword evidence="1 4" id="KW-0808">Transferase</keyword>
<dbReference type="Gene3D" id="3.40.50.2000">
    <property type="entry name" value="Glycogen Phosphorylase B"/>
    <property type="match status" value="2"/>
</dbReference>
<evidence type="ECO:0000256" key="1">
    <source>
        <dbReference type="ARBA" id="ARBA00022679"/>
    </source>
</evidence>
<dbReference type="InterPro" id="IPR028098">
    <property type="entry name" value="Glyco_trans_4-like_N"/>
</dbReference>
<dbReference type="Pfam" id="PF00534">
    <property type="entry name" value="Glycos_transf_1"/>
    <property type="match status" value="1"/>
</dbReference>
<dbReference type="SUPFAM" id="SSF53756">
    <property type="entry name" value="UDP-Glycosyltransferase/glycogen phosphorylase"/>
    <property type="match status" value="1"/>
</dbReference>
<feature type="domain" description="Glycosyltransferase subfamily 4-like N-terminal" evidence="3">
    <location>
        <begin position="13"/>
        <end position="168"/>
    </location>
</feature>
<reference evidence="4" key="1">
    <citation type="journal article" date="2016" name="PLoS ONE">
        <title>Genetic Diversity of O-Antigens in Hafnia alvei and the Development of a Suspension Array for Serotype Detection.</title>
        <authorList>
            <person name="Duan Z."/>
            <person name="Niedziela T."/>
            <person name="Lugowski C."/>
            <person name="Cao B."/>
            <person name="Wang T."/>
            <person name="Xu L."/>
            <person name="Yang B."/>
            <person name="Liu B."/>
            <person name="Wang L."/>
        </authorList>
    </citation>
    <scope>NUCLEOTIDE SEQUENCE</scope>
    <source>
        <strain evidence="4">PCM1204</strain>
    </source>
</reference>
<name>A0A172X055_HAFAL</name>
<dbReference type="PANTHER" id="PTHR46401:SF2">
    <property type="entry name" value="GLYCOSYLTRANSFERASE WBBK-RELATED"/>
    <property type="match status" value="1"/>
</dbReference>
<dbReference type="EC" id="2.4.1.246" evidence="4"/>
<dbReference type="Pfam" id="PF13439">
    <property type="entry name" value="Glyco_transf_4"/>
    <property type="match status" value="1"/>
</dbReference>
<evidence type="ECO:0000313" key="4">
    <source>
        <dbReference type="EMBL" id="ANF30000.1"/>
    </source>
</evidence>
<protein>
    <submittedName>
        <fullName evidence="4">Mannosylfructose-phosphate synthase</fullName>
        <ecNumber evidence="4">2.4.1.246</ecNumber>
    </submittedName>
</protein>
<dbReference type="AlphaFoldDB" id="A0A172X055"/>
<feature type="domain" description="Glycosyl transferase family 1" evidence="2">
    <location>
        <begin position="176"/>
        <end position="323"/>
    </location>
</feature>
<sequence length="356" mass="40283">MLIVIDARMICASGIGTYIKNLIREIIESGDAKIHCIISNGDQELISSLGVTEYTIFKSKYFSPFEQIEYIFRLPRGDVFWTPHFNSPIFLPPRKFKARVATIHDMFPFAYEKNFSKFKRFYIQTLIKMTCLLSDKILTVSNFSKSEIIKYLRVNAAKIHPFPLGVDPGFTLDRGASEKENKYILCVGNIKPHKNLKRAILAFSDIMDDIPDYKLILVGKSEGFYSPEVGLSDILKNSDRVIFTGFVSFEELKEYYAGASVLLFPSLYEGFGLPILEAMAFNLPIISSDRASIPEVGGDSIVYINPEDRTDIGNKILEVVRGSAQCDIANYEHIMTKFTWKNCAQNTINVIKNLIG</sequence>
<dbReference type="GO" id="GO:0009103">
    <property type="term" value="P:lipopolysaccharide biosynthetic process"/>
    <property type="evidence" value="ECO:0007669"/>
    <property type="project" value="TreeGrafter"/>
</dbReference>
<dbReference type="EMBL" id="KX117085">
    <property type="protein sequence ID" value="ANF30000.1"/>
    <property type="molecule type" value="Genomic_DNA"/>
</dbReference>
<dbReference type="PANTHER" id="PTHR46401">
    <property type="entry name" value="GLYCOSYLTRANSFERASE WBBK-RELATED"/>
    <property type="match status" value="1"/>
</dbReference>
<gene>
    <name evidence="4" type="primary">mfpsA</name>
</gene>
<evidence type="ECO:0000259" key="3">
    <source>
        <dbReference type="Pfam" id="PF13439"/>
    </source>
</evidence>
<organism evidence="4">
    <name type="scientific">Hafnia alvei</name>
    <dbReference type="NCBI Taxonomy" id="569"/>
    <lineage>
        <taxon>Bacteria</taxon>
        <taxon>Pseudomonadati</taxon>
        <taxon>Pseudomonadota</taxon>
        <taxon>Gammaproteobacteria</taxon>
        <taxon>Enterobacterales</taxon>
        <taxon>Hafniaceae</taxon>
        <taxon>Hafnia</taxon>
    </lineage>
</organism>
<dbReference type="InterPro" id="IPR001296">
    <property type="entry name" value="Glyco_trans_1"/>
</dbReference>
<accession>A0A172X055</accession>
<evidence type="ECO:0000259" key="2">
    <source>
        <dbReference type="Pfam" id="PF00534"/>
    </source>
</evidence>